<organism evidence="2">
    <name type="scientific">marine sediment metagenome</name>
    <dbReference type="NCBI Taxonomy" id="412755"/>
    <lineage>
        <taxon>unclassified sequences</taxon>
        <taxon>metagenomes</taxon>
        <taxon>ecological metagenomes</taxon>
    </lineage>
</organism>
<reference evidence="2" key="1">
    <citation type="journal article" date="2015" name="Nature">
        <title>Complex archaea that bridge the gap between prokaryotes and eukaryotes.</title>
        <authorList>
            <person name="Spang A."/>
            <person name="Saw J.H."/>
            <person name="Jorgensen S.L."/>
            <person name="Zaremba-Niedzwiedzka K."/>
            <person name="Martijn J."/>
            <person name="Lind A.E."/>
            <person name="van Eijk R."/>
            <person name="Schleper C."/>
            <person name="Guy L."/>
            <person name="Ettema T.J."/>
        </authorList>
    </citation>
    <scope>NUCLEOTIDE SEQUENCE</scope>
</reference>
<dbReference type="EMBL" id="LAZR01061595">
    <property type="protein sequence ID" value="KKK63267.1"/>
    <property type="molecule type" value="Genomic_DNA"/>
</dbReference>
<comment type="caution">
    <text evidence="2">The sequence shown here is derived from an EMBL/GenBank/DDBJ whole genome shotgun (WGS) entry which is preliminary data.</text>
</comment>
<evidence type="ECO:0000313" key="2">
    <source>
        <dbReference type="EMBL" id="KKK63267.1"/>
    </source>
</evidence>
<feature type="non-terminal residue" evidence="2">
    <location>
        <position position="1"/>
    </location>
</feature>
<name>A0A0F8X2C9_9ZZZZ</name>
<accession>A0A0F8X2C9</accession>
<sequence>HVCIDQGMIQKGIEGLARRRSDYPAANRNHVRIENRVVSEAFPRVQRGDITLWISEDAITSWKPAPSGLRGGQRTFSDRAIDTALTLRLIFRLLVYAHR</sequence>
<protein>
    <recommendedName>
        <fullName evidence="1">Transposase DDE domain-containing protein</fullName>
    </recommendedName>
</protein>
<dbReference type="AlphaFoldDB" id="A0A0F8X2C9"/>
<dbReference type="Pfam" id="PF13737">
    <property type="entry name" value="DDE_Tnp_1_5"/>
    <property type="match status" value="1"/>
</dbReference>
<feature type="domain" description="Transposase DDE" evidence="1">
    <location>
        <begin position="45"/>
        <end position="94"/>
    </location>
</feature>
<gene>
    <name evidence="2" type="ORF">LCGC14_2995990</name>
</gene>
<evidence type="ECO:0000259" key="1">
    <source>
        <dbReference type="Pfam" id="PF13737"/>
    </source>
</evidence>
<proteinExistence type="predicted"/>
<dbReference type="InterPro" id="IPR025668">
    <property type="entry name" value="Tnp_DDE_dom"/>
</dbReference>